<gene>
    <name evidence="2" type="ORF">GCM10011340_18980</name>
</gene>
<accession>A0ABQ3I794</accession>
<evidence type="ECO:0000313" key="2">
    <source>
        <dbReference type="EMBL" id="GHE63774.1"/>
    </source>
</evidence>
<feature type="transmembrane region" description="Helical" evidence="1">
    <location>
        <begin position="300"/>
        <end position="319"/>
    </location>
</feature>
<comment type="caution">
    <text evidence="2">The sequence shown here is derived from an EMBL/GenBank/DDBJ whole genome shotgun (WGS) entry which is preliminary data.</text>
</comment>
<keyword evidence="1" id="KW-0812">Transmembrane</keyword>
<evidence type="ECO:0000256" key="1">
    <source>
        <dbReference type="SAM" id="Phobius"/>
    </source>
</evidence>
<keyword evidence="1" id="KW-1133">Transmembrane helix</keyword>
<reference evidence="3" key="1">
    <citation type="journal article" date="2019" name="Int. J. Syst. Evol. Microbiol.">
        <title>The Global Catalogue of Microorganisms (GCM) 10K type strain sequencing project: providing services to taxonomists for standard genome sequencing and annotation.</title>
        <authorList>
            <consortium name="The Broad Institute Genomics Platform"/>
            <consortium name="The Broad Institute Genome Sequencing Center for Infectious Disease"/>
            <person name="Wu L."/>
            <person name="Ma J."/>
        </authorList>
    </citation>
    <scope>NUCLEOTIDE SEQUENCE [LARGE SCALE GENOMIC DNA]</scope>
    <source>
        <strain evidence="3">CGMCC 1.15111</strain>
    </source>
</reference>
<keyword evidence="3" id="KW-1185">Reference proteome</keyword>
<sequence length="411" mass="42023">MQFKGGISVNNDAGLVYGTGVMDSKPLGSVQRTGEQSTRSASKINDPVVQGNFIKNWYRKKFGIRKGKYDQQSSPLLKEMGVSIDAEKVDQHIEKNKGSKASLVASGLKGVSSAVGKPADIISKISPASSGTALKVSSEAAGIGGIIGATGSLIDAGVALHSHITGNQLAGDKHLLKAEIASSLSSAGTSVGSSMLGFAHAANNTGLVSTAAKVASPFAIASGAFDVGAGLVGSKVASDREEMLKGIGKSSQSEKVKDVALLGEDAQETKKKTGVARALKGGLALAGGIVLAAGSGPIGWGLLGASALVGLGSTVYKMWRKNKHGKKALAGVRHGNIVEQEELNRILDSQSRLKKMSGTRAMRAHDIIRGAAADKLISGGNEISADEKEHLLQALGLKTNATGKQIAAALD</sequence>
<keyword evidence="1" id="KW-0472">Membrane</keyword>
<dbReference type="EMBL" id="BNAG01000002">
    <property type="protein sequence ID" value="GHE63774.1"/>
    <property type="molecule type" value="Genomic_DNA"/>
</dbReference>
<dbReference type="Proteomes" id="UP000658258">
    <property type="component" value="Unassembled WGS sequence"/>
</dbReference>
<organism evidence="2 3">
    <name type="scientific">Roseivirga thermotolerans</name>
    <dbReference type="NCBI Taxonomy" id="1758176"/>
    <lineage>
        <taxon>Bacteria</taxon>
        <taxon>Pseudomonadati</taxon>
        <taxon>Bacteroidota</taxon>
        <taxon>Cytophagia</taxon>
        <taxon>Cytophagales</taxon>
        <taxon>Roseivirgaceae</taxon>
        <taxon>Roseivirga</taxon>
    </lineage>
</organism>
<proteinExistence type="predicted"/>
<protein>
    <submittedName>
        <fullName evidence="2">Uncharacterized protein</fullName>
    </submittedName>
</protein>
<evidence type="ECO:0000313" key="3">
    <source>
        <dbReference type="Proteomes" id="UP000658258"/>
    </source>
</evidence>
<name>A0ABQ3I794_9BACT</name>